<organism evidence="2 3">
    <name type="scientific">Nocardia cyriacigeorgica</name>
    <dbReference type="NCBI Taxonomy" id="135487"/>
    <lineage>
        <taxon>Bacteria</taxon>
        <taxon>Bacillati</taxon>
        <taxon>Actinomycetota</taxon>
        <taxon>Actinomycetes</taxon>
        <taxon>Mycobacteriales</taxon>
        <taxon>Nocardiaceae</taxon>
        <taxon>Nocardia</taxon>
    </lineage>
</organism>
<proteinExistence type="predicted"/>
<evidence type="ECO:0000313" key="2">
    <source>
        <dbReference type="EMBL" id="VFA98139.1"/>
    </source>
</evidence>
<accession>A0A4U8W040</accession>
<dbReference type="RefSeq" id="WP_269472926.1">
    <property type="nucleotide sequence ID" value="NZ_LR215973.1"/>
</dbReference>
<protein>
    <submittedName>
        <fullName evidence="2">Phosphotransferase enzyme family</fullName>
    </submittedName>
</protein>
<gene>
    <name evidence="2" type="ORF">NCTC10797_01904</name>
</gene>
<dbReference type="Proteomes" id="UP000290439">
    <property type="component" value="Chromosome"/>
</dbReference>
<dbReference type="InterPro" id="IPR002575">
    <property type="entry name" value="Aminoglycoside_PTrfase"/>
</dbReference>
<evidence type="ECO:0000259" key="1">
    <source>
        <dbReference type="Pfam" id="PF01636"/>
    </source>
</evidence>
<dbReference type="GO" id="GO:0016740">
    <property type="term" value="F:transferase activity"/>
    <property type="evidence" value="ECO:0007669"/>
    <property type="project" value="UniProtKB-KW"/>
</dbReference>
<dbReference type="EMBL" id="LR215973">
    <property type="protein sequence ID" value="VFA98139.1"/>
    <property type="molecule type" value="Genomic_DNA"/>
</dbReference>
<evidence type="ECO:0000313" key="3">
    <source>
        <dbReference type="Proteomes" id="UP000290439"/>
    </source>
</evidence>
<keyword evidence="2" id="KW-0808">Transferase</keyword>
<dbReference type="Pfam" id="PF01636">
    <property type="entry name" value="APH"/>
    <property type="match status" value="1"/>
</dbReference>
<dbReference type="Gene3D" id="3.90.1200.10">
    <property type="match status" value="1"/>
</dbReference>
<sequence>MTRASSSATEILERAADVAGLDASTATPLRAGAHTIFELEDGIIARIGSPGRADTARRELRVSHWLNDSGVPTVEAEETLPQPIIVEDRPVTWWRLIPNHRAATPAELGSALARLHVLDPPTTFELPEYQPLAGVAERITTATTISQDDKQWLTRHYTAIHRRYEQLPPTNRRSVIHGDAWQGNLVVPPSGTPIFLDLDKVSIGRPEWDLVQLAVDHTDFTRLGADDYHSFVTAYGGYDMTTTPEFRVYADIQELRWTAFAISLSHQNPAAAAEAAHRIACLRGRNPKPWRWNAL</sequence>
<name>A0A4U8W040_9NOCA</name>
<reference evidence="2 3" key="1">
    <citation type="submission" date="2019-02" db="EMBL/GenBank/DDBJ databases">
        <authorList>
            <consortium name="Pathogen Informatics"/>
        </authorList>
    </citation>
    <scope>NUCLEOTIDE SEQUENCE [LARGE SCALE GENOMIC DNA]</scope>
    <source>
        <strain evidence="2 3">3012STDY6756504</strain>
    </source>
</reference>
<dbReference type="AlphaFoldDB" id="A0A4U8W040"/>
<dbReference type="SUPFAM" id="SSF56112">
    <property type="entry name" value="Protein kinase-like (PK-like)"/>
    <property type="match status" value="1"/>
</dbReference>
<dbReference type="InterPro" id="IPR011009">
    <property type="entry name" value="Kinase-like_dom_sf"/>
</dbReference>
<feature type="domain" description="Aminoglycoside phosphotransferase" evidence="1">
    <location>
        <begin position="26"/>
        <end position="239"/>
    </location>
</feature>